<dbReference type="EMBL" id="BPLR01020561">
    <property type="protein sequence ID" value="GIX80001.1"/>
    <property type="molecule type" value="Genomic_DNA"/>
</dbReference>
<dbReference type="FunFam" id="3.30.160.60:FF:000515">
    <property type="entry name" value="early growth response protein 4"/>
    <property type="match status" value="1"/>
</dbReference>
<dbReference type="PROSITE" id="PS00028">
    <property type="entry name" value="ZINC_FINGER_C2H2_1"/>
    <property type="match status" value="3"/>
</dbReference>
<dbReference type="Proteomes" id="UP001054945">
    <property type="component" value="Unassembled WGS sequence"/>
</dbReference>
<proteinExistence type="predicted"/>
<dbReference type="SUPFAM" id="SSF57667">
    <property type="entry name" value="beta-beta-alpha zinc fingers"/>
    <property type="match status" value="2"/>
</dbReference>
<feature type="domain" description="C2H2-type" evidence="5">
    <location>
        <begin position="182"/>
        <end position="209"/>
    </location>
</feature>
<evidence type="ECO:0000256" key="4">
    <source>
        <dbReference type="PROSITE-ProRule" id="PRU00042"/>
    </source>
</evidence>
<dbReference type="InterPro" id="IPR013087">
    <property type="entry name" value="Znf_C2H2_type"/>
</dbReference>
<protein>
    <submittedName>
        <fullName evidence="6">Early growth response protein 1</fullName>
    </submittedName>
</protein>
<dbReference type="GO" id="GO:0000981">
    <property type="term" value="F:DNA-binding transcription factor activity, RNA polymerase II-specific"/>
    <property type="evidence" value="ECO:0007669"/>
    <property type="project" value="TreeGrafter"/>
</dbReference>
<dbReference type="Gene3D" id="3.30.160.60">
    <property type="entry name" value="Classic Zinc Finger"/>
    <property type="match status" value="3"/>
</dbReference>
<keyword evidence="3" id="KW-0862">Zinc</keyword>
<dbReference type="GO" id="GO:0008270">
    <property type="term" value="F:zinc ion binding"/>
    <property type="evidence" value="ECO:0007669"/>
    <property type="project" value="UniProtKB-KW"/>
</dbReference>
<dbReference type="AlphaFoldDB" id="A0AAV4N7L6"/>
<keyword evidence="2 4" id="KW-0863">Zinc-finger</keyword>
<sequence>MNYESQLNLSTFNDIQPSSNPTIRIQDTEFAAGDLNAYSFRPSPGELRATADLNTLNPTALNDFNLPPVSFANNIMASVAEFCSTGATSAAPHFQNSSTGITFATLPDYTQSSNKDPSEILNRALESSSAAPKLLPVQGRKDPDRLVHEKRHICPVDSCDRRFCRSDELKRHLRVHSGQKPYQCRVCLRHFSRSDHLLTHARTHTGEKPFSCDSCGRRFARNDEKKRHAKVHLRQKTKNGSGNKKCININASSLLPCPSCQKSVN</sequence>
<name>A0AAV4N7L6_CAEEX</name>
<evidence type="ECO:0000313" key="7">
    <source>
        <dbReference type="Proteomes" id="UP001054945"/>
    </source>
</evidence>
<evidence type="ECO:0000256" key="2">
    <source>
        <dbReference type="ARBA" id="ARBA00022771"/>
    </source>
</evidence>
<dbReference type="PANTHER" id="PTHR23235:SF58">
    <property type="entry name" value="EARLY GROWTH RESPONSE PROTEIN 4"/>
    <property type="match status" value="1"/>
</dbReference>
<evidence type="ECO:0000256" key="1">
    <source>
        <dbReference type="ARBA" id="ARBA00022723"/>
    </source>
</evidence>
<organism evidence="6 7">
    <name type="scientific">Caerostris extrusa</name>
    <name type="common">Bark spider</name>
    <name type="synonym">Caerostris bankana</name>
    <dbReference type="NCBI Taxonomy" id="172846"/>
    <lineage>
        <taxon>Eukaryota</taxon>
        <taxon>Metazoa</taxon>
        <taxon>Ecdysozoa</taxon>
        <taxon>Arthropoda</taxon>
        <taxon>Chelicerata</taxon>
        <taxon>Arachnida</taxon>
        <taxon>Araneae</taxon>
        <taxon>Araneomorphae</taxon>
        <taxon>Entelegynae</taxon>
        <taxon>Araneoidea</taxon>
        <taxon>Araneidae</taxon>
        <taxon>Caerostris</taxon>
    </lineage>
</organism>
<accession>A0AAV4N7L6</accession>
<dbReference type="InterPro" id="IPR036236">
    <property type="entry name" value="Znf_C2H2_sf"/>
</dbReference>
<reference evidence="6 7" key="1">
    <citation type="submission" date="2021-06" db="EMBL/GenBank/DDBJ databases">
        <title>Caerostris extrusa draft genome.</title>
        <authorList>
            <person name="Kono N."/>
            <person name="Arakawa K."/>
        </authorList>
    </citation>
    <scope>NUCLEOTIDE SEQUENCE [LARGE SCALE GENOMIC DNA]</scope>
</reference>
<gene>
    <name evidence="6" type="primary">egr1_0</name>
    <name evidence="6" type="ORF">CEXT_776991</name>
</gene>
<keyword evidence="1" id="KW-0479">Metal-binding</keyword>
<dbReference type="GO" id="GO:0000978">
    <property type="term" value="F:RNA polymerase II cis-regulatory region sequence-specific DNA binding"/>
    <property type="evidence" value="ECO:0007669"/>
    <property type="project" value="TreeGrafter"/>
</dbReference>
<feature type="domain" description="C2H2-type" evidence="5">
    <location>
        <begin position="152"/>
        <end position="181"/>
    </location>
</feature>
<evidence type="ECO:0000259" key="5">
    <source>
        <dbReference type="PROSITE" id="PS50157"/>
    </source>
</evidence>
<dbReference type="PANTHER" id="PTHR23235">
    <property type="entry name" value="KRUEPPEL-LIKE TRANSCRIPTION FACTOR"/>
    <property type="match status" value="1"/>
</dbReference>
<dbReference type="Pfam" id="PF00096">
    <property type="entry name" value="zf-C2H2"/>
    <property type="match status" value="2"/>
</dbReference>
<dbReference type="PROSITE" id="PS50157">
    <property type="entry name" value="ZINC_FINGER_C2H2_2"/>
    <property type="match status" value="3"/>
</dbReference>
<comment type="caution">
    <text evidence="6">The sequence shown here is derived from an EMBL/GenBank/DDBJ whole genome shotgun (WGS) entry which is preliminary data.</text>
</comment>
<evidence type="ECO:0000256" key="3">
    <source>
        <dbReference type="ARBA" id="ARBA00022833"/>
    </source>
</evidence>
<feature type="domain" description="C2H2-type" evidence="5">
    <location>
        <begin position="210"/>
        <end position="237"/>
    </location>
</feature>
<evidence type="ECO:0000313" key="6">
    <source>
        <dbReference type="EMBL" id="GIX80001.1"/>
    </source>
</evidence>
<keyword evidence="7" id="KW-1185">Reference proteome</keyword>
<dbReference type="SMART" id="SM00355">
    <property type="entry name" value="ZnF_C2H2"/>
    <property type="match status" value="3"/>
</dbReference>